<evidence type="ECO:0000256" key="5">
    <source>
        <dbReference type="SAM" id="Phobius"/>
    </source>
</evidence>
<evidence type="ECO:0000313" key="6">
    <source>
        <dbReference type="EMBL" id="KYC54233.1"/>
    </source>
</evidence>
<dbReference type="NCBIfam" id="NF009511">
    <property type="entry name" value="PRK12871.1"/>
    <property type="match status" value="1"/>
</dbReference>
<organism evidence="6 7">
    <name type="scientific">Candidatus Methanofastidiosum methylothiophilum</name>
    <dbReference type="NCBI Taxonomy" id="1705564"/>
    <lineage>
        <taxon>Archaea</taxon>
        <taxon>Methanobacteriati</taxon>
        <taxon>Methanobacteriota</taxon>
        <taxon>Stenosarchaea group</taxon>
        <taxon>Candidatus Methanofastidiosia</taxon>
        <taxon>Candidatus Methanofastidiosales</taxon>
        <taxon>Candidatus Methanofastidiosaceae</taxon>
        <taxon>Candidatus Methanofastidiosum</taxon>
    </lineage>
</organism>
<feature type="transmembrane region" description="Helical" evidence="5">
    <location>
        <begin position="124"/>
        <end position="140"/>
    </location>
</feature>
<reference evidence="6 7" key="1">
    <citation type="journal article" date="2016" name="ISME J.">
        <title>Chasing the elusive Euryarchaeota class WSA2: genomes reveal a uniquely fastidious methyl-reducing methanogen.</title>
        <authorList>
            <person name="Nobu M.K."/>
            <person name="Narihiro T."/>
            <person name="Kuroda K."/>
            <person name="Mei R."/>
            <person name="Liu W.T."/>
        </authorList>
    </citation>
    <scope>NUCLEOTIDE SEQUENCE [LARGE SCALE GENOMIC DNA]</scope>
    <source>
        <strain evidence="6">U1lsi0528_Bin089</strain>
    </source>
</reference>
<feature type="transmembrane region" description="Helical" evidence="5">
    <location>
        <begin position="38"/>
        <end position="60"/>
    </location>
</feature>
<feature type="transmembrane region" description="Helical" evidence="5">
    <location>
        <begin position="161"/>
        <end position="186"/>
    </location>
</feature>
<evidence type="ECO:0000256" key="3">
    <source>
        <dbReference type="ARBA" id="ARBA00022989"/>
    </source>
</evidence>
<gene>
    <name evidence="6" type="ORF">AMQ74_00101</name>
</gene>
<dbReference type="InterPro" id="IPR000537">
    <property type="entry name" value="UbiA_prenyltransferase"/>
</dbReference>
<proteinExistence type="predicted"/>
<dbReference type="PANTHER" id="PTHR42723:SF1">
    <property type="entry name" value="CHLOROPHYLL SYNTHASE, CHLOROPLASTIC"/>
    <property type="match status" value="1"/>
</dbReference>
<feature type="transmembrane region" description="Helical" evidence="5">
    <location>
        <begin position="248"/>
        <end position="266"/>
    </location>
</feature>
<name>A0A150JAG4_9EURY</name>
<accession>A0A150JAG4</accession>
<dbReference type="Proteomes" id="UP000075578">
    <property type="component" value="Unassembled WGS sequence"/>
</dbReference>
<feature type="transmembrane region" description="Helical" evidence="5">
    <location>
        <begin position="100"/>
        <end position="118"/>
    </location>
</feature>
<keyword evidence="4 5" id="KW-0472">Membrane</keyword>
<keyword evidence="3 5" id="KW-1133">Transmembrane helix</keyword>
<feature type="transmembrane region" description="Helical" evidence="5">
    <location>
        <begin position="278"/>
        <end position="297"/>
    </location>
</feature>
<dbReference type="PANTHER" id="PTHR42723">
    <property type="entry name" value="CHLOROPHYLL SYNTHASE"/>
    <property type="match status" value="1"/>
</dbReference>
<comment type="subcellular location">
    <subcellularLocation>
        <location evidence="1">Cell membrane</location>
        <topology evidence="1">Multi-pass membrane protein</topology>
    </subcellularLocation>
</comment>
<evidence type="ECO:0000256" key="2">
    <source>
        <dbReference type="ARBA" id="ARBA00022692"/>
    </source>
</evidence>
<dbReference type="InterPro" id="IPR050475">
    <property type="entry name" value="Prenyltransferase_related"/>
</dbReference>
<feature type="transmembrane region" description="Helical" evidence="5">
    <location>
        <begin position="12"/>
        <end position="32"/>
    </location>
</feature>
<sequence length="298" mass="33983">MNQCIKSILDLTRAHFMFAWPLIFCSGLFLAFQNYEIFSWGILIKAILIGLFGFEGGMILNDYVDRDIDKKDVENDLLTNYWRPFKARPLPKGTISSTDALQLFLLFFFITVALILTLPPPNSLYVLLIYFYCYLAEYFYQIKKRNQKFPIAQIIGRTDFAIFPVAGYLCVGAPDITALMYFLFFYPLALSHLGLNDLIDINNDIAKKLNTITVLYDIKGTIKWILACNIIHFITTLSFLLILSRITLIGFLIPFGLLSFASYTLVKDPTPKNGIKILPLYHLSMALYSVSLIIGSIL</sequence>
<dbReference type="PATRIC" id="fig|1705564.3.peg.104"/>
<dbReference type="GO" id="GO:0005886">
    <property type="term" value="C:plasma membrane"/>
    <property type="evidence" value="ECO:0007669"/>
    <property type="project" value="UniProtKB-SubCell"/>
</dbReference>
<evidence type="ECO:0000256" key="4">
    <source>
        <dbReference type="ARBA" id="ARBA00023136"/>
    </source>
</evidence>
<dbReference type="Gene3D" id="1.10.357.140">
    <property type="entry name" value="UbiA prenyltransferase"/>
    <property type="match status" value="1"/>
</dbReference>
<evidence type="ECO:0000256" key="1">
    <source>
        <dbReference type="ARBA" id="ARBA00004651"/>
    </source>
</evidence>
<dbReference type="Pfam" id="PF01040">
    <property type="entry name" value="UbiA"/>
    <property type="match status" value="1"/>
</dbReference>
<protein>
    <submittedName>
        <fullName evidence="6">Prenyltransferase</fullName>
    </submittedName>
</protein>
<dbReference type="AlphaFoldDB" id="A0A150JAG4"/>
<dbReference type="InterPro" id="IPR044878">
    <property type="entry name" value="UbiA_sf"/>
</dbReference>
<evidence type="ECO:0000313" key="7">
    <source>
        <dbReference type="Proteomes" id="UP000075578"/>
    </source>
</evidence>
<keyword evidence="2 5" id="KW-0812">Transmembrane</keyword>
<dbReference type="GO" id="GO:0016765">
    <property type="term" value="F:transferase activity, transferring alkyl or aryl (other than methyl) groups"/>
    <property type="evidence" value="ECO:0007669"/>
    <property type="project" value="InterPro"/>
</dbReference>
<dbReference type="EMBL" id="LNGD01000003">
    <property type="protein sequence ID" value="KYC54233.1"/>
    <property type="molecule type" value="Genomic_DNA"/>
</dbReference>
<feature type="transmembrane region" description="Helical" evidence="5">
    <location>
        <begin position="224"/>
        <end position="243"/>
    </location>
</feature>
<keyword evidence="6" id="KW-0808">Transferase</keyword>
<comment type="caution">
    <text evidence="6">The sequence shown here is derived from an EMBL/GenBank/DDBJ whole genome shotgun (WGS) entry which is preliminary data.</text>
</comment>